<protein>
    <submittedName>
        <fullName evidence="2">Uncharacterized protein</fullName>
    </submittedName>
</protein>
<organism evidence="2 3">
    <name type="scientific">Adiantum capillus-veneris</name>
    <name type="common">Maidenhair fern</name>
    <dbReference type="NCBI Taxonomy" id="13818"/>
    <lineage>
        <taxon>Eukaryota</taxon>
        <taxon>Viridiplantae</taxon>
        <taxon>Streptophyta</taxon>
        <taxon>Embryophyta</taxon>
        <taxon>Tracheophyta</taxon>
        <taxon>Polypodiopsida</taxon>
        <taxon>Polypodiidae</taxon>
        <taxon>Polypodiales</taxon>
        <taxon>Pteridineae</taxon>
        <taxon>Pteridaceae</taxon>
        <taxon>Vittarioideae</taxon>
        <taxon>Adiantum</taxon>
    </lineage>
</organism>
<accession>A0A9D4UEN6</accession>
<dbReference type="EMBL" id="JABFUD020000018">
    <property type="protein sequence ID" value="KAI5066317.1"/>
    <property type="molecule type" value="Genomic_DNA"/>
</dbReference>
<keyword evidence="3" id="KW-1185">Reference proteome</keyword>
<evidence type="ECO:0000313" key="3">
    <source>
        <dbReference type="Proteomes" id="UP000886520"/>
    </source>
</evidence>
<dbReference type="AlphaFoldDB" id="A0A9D4UEN6"/>
<sequence length="83" mass="9704">MRPSQEFAFESMPNGSKPCRWGERDSQKDSRLFSELDCRKVMNNLCYPRNYFFVICQTYHGVILLKVEIRGTCSLHRPSTPLS</sequence>
<dbReference type="Proteomes" id="UP000886520">
    <property type="component" value="Chromosome 18"/>
</dbReference>
<name>A0A9D4UEN6_ADICA</name>
<reference evidence="2" key="1">
    <citation type="submission" date="2021-01" db="EMBL/GenBank/DDBJ databases">
        <title>Adiantum capillus-veneris genome.</title>
        <authorList>
            <person name="Fang Y."/>
            <person name="Liao Q."/>
        </authorList>
    </citation>
    <scope>NUCLEOTIDE SEQUENCE</scope>
    <source>
        <strain evidence="2">H3</strain>
        <tissue evidence="2">Leaf</tissue>
    </source>
</reference>
<feature type="region of interest" description="Disordered" evidence="1">
    <location>
        <begin position="1"/>
        <end position="25"/>
    </location>
</feature>
<evidence type="ECO:0000313" key="2">
    <source>
        <dbReference type="EMBL" id="KAI5066317.1"/>
    </source>
</evidence>
<gene>
    <name evidence="2" type="ORF">GOP47_0018941</name>
</gene>
<comment type="caution">
    <text evidence="2">The sequence shown here is derived from an EMBL/GenBank/DDBJ whole genome shotgun (WGS) entry which is preliminary data.</text>
</comment>
<proteinExistence type="predicted"/>
<evidence type="ECO:0000256" key="1">
    <source>
        <dbReference type="SAM" id="MobiDB-lite"/>
    </source>
</evidence>